<keyword evidence="3" id="KW-1133">Transmembrane helix</keyword>
<dbReference type="PANTHER" id="PTHR12911">
    <property type="entry name" value="SAD1/UNC-84-LIKE PROTEIN-RELATED"/>
    <property type="match status" value="1"/>
</dbReference>
<evidence type="ECO:0000256" key="3">
    <source>
        <dbReference type="ARBA" id="ARBA00022989"/>
    </source>
</evidence>
<reference evidence="7" key="1">
    <citation type="journal article" date="2018" name="Nat. Microbiol.">
        <title>Leveraging single-cell genomics to expand the fungal tree of life.</title>
        <authorList>
            <person name="Ahrendt S.R."/>
            <person name="Quandt C.A."/>
            <person name="Ciobanu D."/>
            <person name="Clum A."/>
            <person name="Salamov A."/>
            <person name="Andreopoulos B."/>
            <person name="Cheng J.F."/>
            <person name="Woyke T."/>
            <person name="Pelin A."/>
            <person name="Henrissat B."/>
            <person name="Reynolds N.K."/>
            <person name="Benny G.L."/>
            <person name="Smith M.E."/>
            <person name="James T.Y."/>
            <person name="Grigoriev I.V."/>
        </authorList>
    </citation>
    <scope>NUCLEOTIDE SEQUENCE [LARGE SCALE GENOMIC DNA]</scope>
    <source>
        <strain evidence="7">ATCC 52028</strain>
    </source>
</reference>
<keyword evidence="4" id="KW-0472">Membrane</keyword>
<evidence type="ECO:0000256" key="1">
    <source>
        <dbReference type="ARBA" id="ARBA00004370"/>
    </source>
</evidence>
<evidence type="ECO:0000256" key="4">
    <source>
        <dbReference type="ARBA" id="ARBA00023136"/>
    </source>
</evidence>
<dbReference type="PROSITE" id="PS51469">
    <property type="entry name" value="SUN"/>
    <property type="match status" value="1"/>
</dbReference>
<feature type="non-terminal residue" evidence="6">
    <location>
        <position position="150"/>
    </location>
</feature>
<dbReference type="Pfam" id="PF07738">
    <property type="entry name" value="Sad1_UNC"/>
    <property type="match status" value="2"/>
</dbReference>
<organism evidence="6 7">
    <name type="scientific">Caulochytrium protostelioides</name>
    <dbReference type="NCBI Taxonomy" id="1555241"/>
    <lineage>
        <taxon>Eukaryota</taxon>
        <taxon>Fungi</taxon>
        <taxon>Fungi incertae sedis</taxon>
        <taxon>Chytridiomycota</taxon>
        <taxon>Chytridiomycota incertae sedis</taxon>
        <taxon>Chytridiomycetes</taxon>
        <taxon>Caulochytriales</taxon>
        <taxon>Caulochytriaceae</taxon>
        <taxon>Caulochytrium</taxon>
    </lineage>
</organism>
<name>A0A4P9WRN9_9FUNG</name>
<feature type="non-terminal residue" evidence="6">
    <location>
        <position position="1"/>
    </location>
</feature>
<dbReference type="InterPro" id="IPR012919">
    <property type="entry name" value="SUN_dom"/>
</dbReference>
<dbReference type="Gene3D" id="2.60.120.260">
    <property type="entry name" value="Galactose-binding domain-like"/>
    <property type="match status" value="2"/>
</dbReference>
<evidence type="ECO:0000313" key="6">
    <source>
        <dbReference type="EMBL" id="RKO95891.1"/>
    </source>
</evidence>
<evidence type="ECO:0000259" key="5">
    <source>
        <dbReference type="PROSITE" id="PS51469"/>
    </source>
</evidence>
<dbReference type="Proteomes" id="UP000268535">
    <property type="component" value="Unassembled WGS sequence"/>
</dbReference>
<gene>
    <name evidence="6" type="ORF">CAUPRSCDRAFT_2910</name>
</gene>
<accession>A0A4P9WRN9</accession>
<proteinExistence type="predicted"/>
<dbReference type="GO" id="GO:0043495">
    <property type="term" value="F:protein-membrane adaptor activity"/>
    <property type="evidence" value="ECO:0007669"/>
    <property type="project" value="TreeGrafter"/>
</dbReference>
<dbReference type="GO" id="GO:0034993">
    <property type="term" value="C:meiotic nuclear membrane microtubule tethering complex"/>
    <property type="evidence" value="ECO:0007669"/>
    <property type="project" value="TreeGrafter"/>
</dbReference>
<evidence type="ECO:0000313" key="7">
    <source>
        <dbReference type="Proteomes" id="UP000268535"/>
    </source>
</evidence>
<evidence type="ECO:0000256" key="2">
    <source>
        <dbReference type="ARBA" id="ARBA00022692"/>
    </source>
</evidence>
<sequence>NYALATVGARVYLPLTSPTYSVPYRSSALQWWSAFTGARVIAGRPPSVALVPSVLPGQCWALSGRHGQLAVVLAIPAFPVAFTLSHISSHASLLGDEGLRAAPRGTFHLSSSVRQMLRHQLGQPVPIVLLRIQSNWGHEPWTCVYNLQVH</sequence>
<feature type="domain" description="SUN" evidence="5">
    <location>
        <begin position="8"/>
        <end position="150"/>
    </location>
</feature>
<protein>
    <recommendedName>
        <fullName evidence="5">SUN domain-containing protein</fullName>
    </recommendedName>
</protein>
<dbReference type="EMBL" id="ML010730">
    <property type="protein sequence ID" value="RKO95891.1"/>
    <property type="molecule type" value="Genomic_DNA"/>
</dbReference>
<comment type="subcellular location">
    <subcellularLocation>
        <location evidence="1">Membrane</location>
    </subcellularLocation>
</comment>
<dbReference type="InterPro" id="IPR045119">
    <property type="entry name" value="SUN1-5"/>
</dbReference>
<dbReference type="AlphaFoldDB" id="A0A4P9WRN9"/>
<dbReference type="PANTHER" id="PTHR12911:SF8">
    <property type="entry name" value="KLAROID PROTEIN-RELATED"/>
    <property type="match status" value="1"/>
</dbReference>
<keyword evidence="2" id="KW-0812">Transmembrane</keyword>